<reference evidence="1 2" key="1">
    <citation type="journal article" date="1999" name="Science">
        <title>Genome sequence of the radioresistant bacterium Deinococcus radiodurans R1.</title>
        <authorList>
            <person name="White O."/>
            <person name="Eisen J.A."/>
            <person name="Heidelberg J.F."/>
            <person name="Hickey E.K."/>
            <person name="Peterson J.D."/>
            <person name="Dodson R.J."/>
            <person name="Haft D.H."/>
            <person name="Gwinn M.L."/>
            <person name="Nelson W.C."/>
            <person name="Richardson D.L."/>
            <person name="Moffat K.S."/>
            <person name="Qin H."/>
            <person name="Jiang L."/>
            <person name="Pamphile W."/>
            <person name="Crosby M."/>
            <person name="Shen M."/>
            <person name="Vamathevan J.J."/>
            <person name="Lam P."/>
            <person name="McDonald L."/>
            <person name="Utterback T."/>
            <person name="Zalewski C."/>
            <person name="Makarova K.S."/>
            <person name="Aravind L."/>
            <person name="Daly M.J."/>
            <person name="Minton K.W."/>
            <person name="Fleischmann R.D."/>
            <person name="Ketchum K.A."/>
            <person name="Nelson K.E."/>
            <person name="Salzberg S."/>
            <person name="Smith H.O."/>
            <person name="Venter J.C."/>
            <person name="Fraser C.M."/>
        </authorList>
    </citation>
    <scope>NUCLEOTIDE SEQUENCE [LARGE SCALE GENOMIC DNA]</scope>
    <source>
        <strain evidence="2">ATCC 13939 / DSM 20539 / JCM 16871 / LMG 4051 / NBRC 15346 / NCIMB 9279 / R1 / VKM B-1422</strain>
    </source>
</reference>
<dbReference type="AlphaFoldDB" id="Q9RTU5"/>
<dbReference type="InParanoid" id="Q9RTU5"/>
<dbReference type="InterPro" id="IPR036882">
    <property type="entry name" value="Alba-like_dom_sf"/>
</dbReference>
<protein>
    <submittedName>
        <fullName evidence="1">Stage V sporulation protein S-related protein</fullName>
    </submittedName>
</protein>
<dbReference type="Proteomes" id="UP000002524">
    <property type="component" value="Chromosome 1"/>
</dbReference>
<dbReference type="FunCoup" id="Q9RTU5">
    <property type="interactions" value="8"/>
</dbReference>
<keyword evidence="2" id="KW-1185">Reference proteome</keyword>
<dbReference type="Pfam" id="PF04232">
    <property type="entry name" value="SpoVS"/>
    <property type="match status" value="1"/>
</dbReference>
<dbReference type="GO" id="GO:0003676">
    <property type="term" value="F:nucleic acid binding"/>
    <property type="evidence" value="ECO:0007669"/>
    <property type="project" value="InterPro"/>
</dbReference>
<dbReference type="InterPro" id="IPR007347">
    <property type="entry name" value="SpoVS"/>
</dbReference>
<dbReference type="PaxDb" id="243230-DR_1661"/>
<sequence>MEATLQPPVPEILKVSADSRPHSVAGAIAALLRSQGRVEVQAIGPAAVNQAVKALAIARGYLTEDGLDLSTQPAFVKLEVEQEERTAIKLGVYAYRLTDVQ</sequence>
<evidence type="ECO:0000313" key="2">
    <source>
        <dbReference type="Proteomes" id="UP000002524"/>
    </source>
</evidence>
<dbReference type="PANTHER" id="PTHR35331">
    <property type="entry name" value="STAGE V SPORULATION PROTEIN S"/>
    <property type="match status" value="1"/>
</dbReference>
<dbReference type="PATRIC" id="fig|243230.17.peg.1869"/>
<dbReference type="STRING" id="243230.DR_1661"/>
<organism evidence="1 2">
    <name type="scientific">Deinococcus radiodurans (strain ATCC 13939 / DSM 20539 / JCM 16871 / CCUG 27074 / LMG 4051 / NBRC 15346 / NCIMB 9279 / VKM B-1422 / R1)</name>
    <dbReference type="NCBI Taxonomy" id="243230"/>
    <lineage>
        <taxon>Bacteria</taxon>
        <taxon>Thermotogati</taxon>
        <taxon>Deinococcota</taxon>
        <taxon>Deinococci</taxon>
        <taxon>Deinococcales</taxon>
        <taxon>Deinococcaceae</taxon>
        <taxon>Deinococcus</taxon>
    </lineage>
</organism>
<name>Q9RTU5_DEIRA</name>
<dbReference type="HOGENOM" id="CLU_168904_1_0_0"/>
<dbReference type="PIR" id="H75370">
    <property type="entry name" value="H75370"/>
</dbReference>
<evidence type="ECO:0000313" key="1">
    <source>
        <dbReference type="EMBL" id="AAF11214.1"/>
    </source>
</evidence>
<accession>Q9RTU5</accession>
<dbReference type="Gene3D" id="3.30.110.20">
    <property type="entry name" value="Alba-like domain"/>
    <property type="match status" value="1"/>
</dbReference>
<dbReference type="PANTHER" id="PTHR35331:SF1">
    <property type="entry name" value="STAGE V SPORULATION PROTEIN S"/>
    <property type="match status" value="1"/>
</dbReference>
<dbReference type="OrthoDB" id="9796055at2"/>
<dbReference type="eggNOG" id="COG2359">
    <property type="taxonomic scope" value="Bacteria"/>
</dbReference>
<dbReference type="RefSeq" id="WP_010888296.1">
    <property type="nucleotide sequence ID" value="NZ_CP015081.1"/>
</dbReference>
<dbReference type="KEGG" id="dra:DR_1661"/>
<dbReference type="EnsemblBacteria" id="AAF11214">
    <property type="protein sequence ID" value="AAF11214"/>
    <property type="gene ID" value="DR_1661"/>
</dbReference>
<dbReference type="EMBL" id="AE000513">
    <property type="protein sequence ID" value="AAF11214.1"/>
    <property type="molecule type" value="Genomic_DNA"/>
</dbReference>
<proteinExistence type="predicted"/>
<gene>
    <name evidence="1" type="ordered locus">DR_1661</name>
</gene>
<dbReference type="GeneID" id="69517896"/>